<dbReference type="KEGG" id="dpn:BCB69_04880"/>
<keyword evidence="8 20" id="KW-0347">Helicase</keyword>
<dbReference type="Gene3D" id="3.40.50.300">
    <property type="entry name" value="P-loop containing nucleotide triphosphate hydrolases"/>
    <property type="match status" value="2"/>
</dbReference>
<dbReference type="PROSITE" id="PS50967">
    <property type="entry name" value="HRDC"/>
    <property type="match status" value="2"/>
</dbReference>
<dbReference type="SMART" id="SM00490">
    <property type="entry name" value="HELICc"/>
    <property type="match status" value="1"/>
</dbReference>
<evidence type="ECO:0000256" key="1">
    <source>
        <dbReference type="ARBA" id="ARBA00001946"/>
    </source>
</evidence>
<dbReference type="GO" id="GO:0006260">
    <property type="term" value="P:DNA replication"/>
    <property type="evidence" value="ECO:0007669"/>
    <property type="project" value="InterPro"/>
</dbReference>
<evidence type="ECO:0000256" key="10">
    <source>
        <dbReference type="ARBA" id="ARBA00022840"/>
    </source>
</evidence>
<dbReference type="Pfam" id="PF00271">
    <property type="entry name" value="Helicase_C"/>
    <property type="match status" value="1"/>
</dbReference>
<dbReference type="SMART" id="SM00487">
    <property type="entry name" value="DEXDc"/>
    <property type="match status" value="1"/>
</dbReference>
<dbReference type="Gene3D" id="1.10.10.10">
    <property type="entry name" value="Winged helix-like DNA-binding domain superfamily/Winged helix DNA-binding domain"/>
    <property type="match status" value="1"/>
</dbReference>
<dbReference type="GO" id="GO:0016787">
    <property type="term" value="F:hydrolase activity"/>
    <property type="evidence" value="ECO:0007669"/>
    <property type="project" value="UniProtKB-KW"/>
</dbReference>
<dbReference type="SMART" id="SM00956">
    <property type="entry name" value="RQC"/>
    <property type="match status" value="1"/>
</dbReference>
<feature type="domain" description="Helicase ATP-binding" evidence="18">
    <location>
        <begin position="27"/>
        <end position="196"/>
    </location>
</feature>
<protein>
    <recommendedName>
        <fullName evidence="16">DNA helicase RecQ</fullName>
        <ecNumber evidence="16">5.6.2.4</ecNumber>
    </recommendedName>
</protein>
<dbReference type="FunFam" id="3.40.50.300:FF:001389">
    <property type="entry name" value="ATP-dependent DNA helicase RecQ"/>
    <property type="match status" value="1"/>
</dbReference>
<evidence type="ECO:0000256" key="12">
    <source>
        <dbReference type="ARBA" id="ARBA00023172"/>
    </source>
</evidence>
<proteinExistence type="inferred from homology"/>
<dbReference type="GO" id="GO:0003677">
    <property type="term" value="F:DNA binding"/>
    <property type="evidence" value="ECO:0007669"/>
    <property type="project" value="UniProtKB-KW"/>
</dbReference>
<evidence type="ECO:0000313" key="21">
    <source>
        <dbReference type="Proteomes" id="UP000094757"/>
    </source>
</evidence>
<evidence type="ECO:0000256" key="9">
    <source>
        <dbReference type="ARBA" id="ARBA00022833"/>
    </source>
</evidence>
<dbReference type="GO" id="GO:0009432">
    <property type="term" value="P:SOS response"/>
    <property type="evidence" value="ECO:0007669"/>
    <property type="project" value="UniProtKB-UniRule"/>
</dbReference>
<evidence type="ECO:0000256" key="14">
    <source>
        <dbReference type="ARBA" id="ARBA00023235"/>
    </source>
</evidence>
<keyword evidence="12" id="KW-0233">DNA recombination</keyword>
<dbReference type="Pfam" id="PF00570">
    <property type="entry name" value="HRDC"/>
    <property type="match status" value="2"/>
</dbReference>
<evidence type="ECO:0000259" key="18">
    <source>
        <dbReference type="PROSITE" id="PS51192"/>
    </source>
</evidence>
<dbReference type="InterPro" id="IPR010997">
    <property type="entry name" value="HRDC-like_sf"/>
</dbReference>
<evidence type="ECO:0000256" key="2">
    <source>
        <dbReference type="ARBA" id="ARBA00001947"/>
    </source>
</evidence>
<keyword evidence="4" id="KW-0479">Metal-binding</keyword>
<comment type="cofactor">
    <cofactor evidence="1">
        <name>Mg(2+)</name>
        <dbReference type="ChEBI" id="CHEBI:18420"/>
    </cofactor>
</comment>
<evidence type="ECO:0000256" key="7">
    <source>
        <dbReference type="ARBA" id="ARBA00022801"/>
    </source>
</evidence>
<dbReference type="GO" id="GO:0005737">
    <property type="term" value="C:cytoplasm"/>
    <property type="evidence" value="ECO:0007669"/>
    <property type="project" value="TreeGrafter"/>
</dbReference>
<keyword evidence="10" id="KW-0067">ATP-binding</keyword>
<keyword evidence="13" id="KW-0234">DNA repair</keyword>
<dbReference type="GO" id="GO:0043590">
    <property type="term" value="C:bacterial nucleoid"/>
    <property type="evidence" value="ECO:0007669"/>
    <property type="project" value="TreeGrafter"/>
</dbReference>
<dbReference type="InterPro" id="IPR027417">
    <property type="entry name" value="P-loop_NTPase"/>
</dbReference>
<dbReference type="CDD" id="cd17920">
    <property type="entry name" value="DEXHc_RecQ"/>
    <property type="match status" value="1"/>
</dbReference>
<dbReference type="InterPro" id="IPR036390">
    <property type="entry name" value="WH_DNA-bd_sf"/>
</dbReference>
<accession>A0A1B3WEF0</accession>
<dbReference type="SUPFAM" id="SSF52540">
    <property type="entry name" value="P-loop containing nucleoside triphosphate hydrolases"/>
    <property type="match status" value="1"/>
</dbReference>
<comment type="similarity">
    <text evidence="3">Belongs to the helicase family. RecQ subfamily.</text>
</comment>
<dbReference type="NCBIfam" id="TIGR01389">
    <property type="entry name" value="recQ"/>
    <property type="match status" value="1"/>
</dbReference>
<dbReference type="GO" id="GO:0005524">
    <property type="term" value="F:ATP binding"/>
    <property type="evidence" value="ECO:0007669"/>
    <property type="project" value="UniProtKB-KW"/>
</dbReference>
<dbReference type="GO" id="GO:0009378">
    <property type="term" value="F:four-way junction helicase activity"/>
    <property type="evidence" value="ECO:0007669"/>
    <property type="project" value="TreeGrafter"/>
</dbReference>
<comment type="catalytic activity">
    <reaction evidence="15">
        <text>Couples ATP hydrolysis with the unwinding of duplex DNA by translocating in the 3'-5' direction.</text>
        <dbReference type="EC" id="5.6.2.4"/>
    </reaction>
</comment>
<keyword evidence="6" id="KW-0227">DNA damage</keyword>
<dbReference type="Gene3D" id="1.10.150.80">
    <property type="entry name" value="HRDC domain"/>
    <property type="match status" value="2"/>
</dbReference>
<evidence type="ECO:0000256" key="4">
    <source>
        <dbReference type="ARBA" id="ARBA00022723"/>
    </source>
</evidence>
<dbReference type="Proteomes" id="UP000094757">
    <property type="component" value="Chromosome"/>
</dbReference>
<dbReference type="GO" id="GO:0006281">
    <property type="term" value="P:DNA repair"/>
    <property type="evidence" value="ECO:0007669"/>
    <property type="project" value="UniProtKB-KW"/>
</dbReference>
<evidence type="ECO:0000256" key="3">
    <source>
        <dbReference type="ARBA" id="ARBA00005446"/>
    </source>
</evidence>
<dbReference type="PANTHER" id="PTHR13710:SF105">
    <property type="entry name" value="ATP-DEPENDENT DNA HELICASE Q1"/>
    <property type="match status" value="1"/>
</dbReference>
<dbReference type="STRING" id="39950.BCB69_04880"/>
<dbReference type="InterPro" id="IPR004589">
    <property type="entry name" value="DNA_helicase_ATP-dep_RecQ"/>
</dbReference>
<keyword evidence="7" id="KW-0378">Hydrolase</keyword>
<dbReference type="InterPro" id="IPR006293">
    <property type="entry name" value="DNA_helicase_ATP-dep_RecQ_bac"/>
</dbReference>
<dbReference type="AlphaFoldDB" id="A0A1B3WEF0"/>
<evidence type="ECO:0000259" key="19">
    <source>
        <dbReference type="PROSITE" id="PS51194"/>
    </source>
</evidence>
<dbReference type="InterPro" id="IPR018982">
    <property type="entry name" value="RQC_domain"/>
</dbReference>
<dbReference type="InterPro" id="IPR014001">
    <property type="entry name" value="Helicase_ATP-bd"/>
</dbReference>
<dbReference type="InterPro" id="IPR002464">
    <property type="entry name" value="DNA/RNA_helicase_DEAH_CS"/>
</dbReference>
<dbReference type="PROSITE" id="PS51192">
    <property type="entry name" value="HELICASE_ATP_BIND_1"/>
    <property type="match status" value="1"/>
</dbReference>
<keyword evidence="11" id="KW-0238">DNA-binding</keyword>
<dbReference type="SMART" id="SM00341">
    <property type="entry name" value="HRDC"/>
    <property type="match status" value="2"/>
</dbReference>
<organism evidence="20 21">
    <name type="scientific">Dialister pneumosintes</name>
    <dbReference type="NCBI Taxonomy" id="39950"/>
    <lineage>
        <taxon>Bacteria</taxon>
        <taxon>Bacillati</taxon>
        <taxon>Bacillota</taxon>
        <taxon>Negativicutes</taxon>
        <taxon>Veillonellales</taxon>
        <taxon>Veillonellaceae</taxon>
        <taxon>Dialister</taxon>
    </lineage>
</organism>
<feature type="domain" description="Helicase C-terminal" evidence="19">
    <location>
        <begin position="222"/>
        <end position="370"/>
    </location>
</feature>
<dbReference type="GO" id="GO:0046872">
    <property type="term" value="F:metal ion binding"/>
    <property type="evidence" value="ECO:0007669"/>
    <property type="project" value="UniProtKB-KW"/>
</dbReference>
<dbReference type="InterPro" id="IPR036388">
    <property type="entry name" value="WH-like_DNA-bd_sf"/>
</dbReference>
<name>A0A1B3WEF0_9FIRM</name>
<dbReference type="Pfam" id="PF16124">
    <property type="entry name" value="RecQ_Zn_bind"/>
    <property type="match status" value="1"/>
</dbReference>
<dbReference type="RefSeq" id="WP_069177177.1">
    <property type="nucleotide sequence ID" value="NZ_CP017037.1"/>
</dbReference>
<dbReference type="CDD" id="cd18794">
    <property type="entry name" value="SF2_C_RecQ"/>
    <property type="match status" value="1"/>
</dbReference>
<evidence type="ECO:0000256" key="8">
    <source>
        <dbReference type="ARBA" id="ARBA00022806"/>
    </source>
</evidence>
<dbReference type="SUPFAM" id="SSF47819">
    <property type="entry name" value="HRDC-like"/>
    <property type="match status" value="2"/>
</dbReference>
<evidence type="ECO:0000256" key="11">
    <source>
        <dbReference type="ARBA" id="ARBA00023125"/>
    </source>
</evidence>
<dbReference type="InterPro" id="IPR001650">
    <property type="entry name" value="Helicase_C-like"/>
</dbReference>
<evidence type="ECO:0000256" key="16">
    <source>
        <dbReference type="NCBIfam" id="TIGR01389"/>
    </source>
</evidence>
<keyword evidence="9" id="KW-0862">Zinc</keyword>
<evidence type="ECO:0000256" key="5">
    <source>
        <dbReference type="ARBA" id="ARBA00022741"/>
    </source>
</evidence>
<dbReference type="PANTHER" id="PTHR13710">
    <property type="entry name" value="DNA HELICASE RECQ FAMILY MEMBER"/>
    <property type="match status" value="1"/>
</dbReference>
<feature type="domain" description="HRDC" evidence="17">
    <location>
        <begin position="528"/>
        <end position="608"/>
    </location>
</feature>
<dbReference type="NCBIfam" id="TIGR00614">
    <property type="entry name" value="recQ_fam"/>
    <property type="match status" value="1"/>
</dbReference>
<sequence length="702" mass="80141">MDVQSPESLLKKYFGYDNFRKGQREVVQALLEKKDILAIMPTGAGKSICFQIPSLLMPYGVVVISPLISLMKDQVEALKEQGIEAAYVNSTISFDESIECLRDVYRGKIKILYMAPEKLEPSYFTDCLSQVPLSMVVIDEAHCVSQWGHDFRPSYRKIREFIDSLTVKPIVSAFTATATPLVEADIKKSLGLEQAMLLRIGLDRPNLSFRVFRGLPKEKQNQLLLKYVKMHSRESGIIYCATRKAVDSIYELLKQQGVSVGKYHAGLADEERYNSQDDFSYERKMVMVATNAFGMGIDKSNVRYVIHYQMPKSLEAYYQEAGRAGRDGAKAECILFYNAKDVGIHKYLLSQSDLSEEQKQIEYRRLHKMIAYCGTTSCLRNTILTYFGEKPTQVCNHCSSCETMHSERDITDLATLIFRTIRNVGERFGSSVIADILKGSRSQYILSHQLNKQLTYGKLSFEKTNSIRSILHTLIADGYLQQVGEPYPIVQLTNKAEHVLLGKAKVKGLAPGVDAMIAKQTVTDFYKPLSHDRLYEKLLQLRSTIAQREHVPPFVIFSDATLEEMATEVPTSFQQLGKINGVGDFKLQKYGRPFLKVLKEDFALKKLEKLNQKQENKKQEVQKEWIYKYLSSIRLSCSRQQGIEPFRVFSNRTLEEMAEYIPKNKTEMMNIYGVGPVKWEKYGNIFLSAIQDVLHKIKIPRT</sequence>
<evidence type="ECO:0000256" key="6">
    <source>
        <dbReference type="ARBA" id="ARBA00022763"/>
    </source>
</evidence>
<dbReference type="GO" id="GO:0030894">
    <property type="term" value="C:replisome"/>
    <property type="evidence" value="ECO:0007669"/>
    <property type="project" value="TreeGrafter"/>
</dbReference>
<feature type="domain" description="HRDC" evidence="17">
    <location>
        <begin position="620"/>
        <end position="700"/>
    </location>
</feature>
<dbReference type="GO" id="GO:0043138">
    <property type="term" value="F:3'-5' DNA helicase activity"/>
    <property type="evidence" value="ECO:0007669"/>
    <property type="project" value="UniProtKB-EC"/>
</dbReference>
<dbReference type="GO" id="GO:0006310">
    <property type="term" value="P:DNA recombination"/>
    <property type="evidence" value="ECO:0007669"/>
    <property type="project" value="UniProtKB-UniRule"/>
</dbReference>
<evidence type="ECO:0000256" key="13">
    <source>
        <dbReference type="ARBA" id="ARBA00023204"/>
    </source>
</evidence>
<dbReference type="EC" id="5.6.2.4" evidence="16"/>
<evidence type="ECO:0000259" key="17">
    <source>
        <dbReference type="PROSITE" id="PS50967"/>
    </source>
</evidence>
<dbReference type="Pfam" id="PF00270">
    <property type="entry name" value="DEAD"/>
    <property type="match status" value="1"/>
</dbReference>
<keyword evidence="14" id="KW-0413">Isomerase</keyword>
<dbReference type="InterPro" id="IPR032284">
    <property type="entry name" value="RecQ_Zn-bd"/>
</dbReference>
<gene>
    <name evidence="20" type="ORF">BCB69_04880</name>
</gene>
<dbReference type="InterPro" id="IPR002121">
    <property type="entry name" value="HRDC_dom"/>
</dbReference>
<reference evidence="21" key="1">
    <citation type="submission" date="2016-08" db="EMBL/GenBank/DDBJ databases">
        <authorList>
            <person name="Holder M.E."/>
            <person name="Ajami N.J."/>
            <person name="Petrosino J.F."/>
        </authorList>
    </citation>
    <scope>NUCLEOTIDE SEQUENCE [LARGE SCALE GENOMIC DNA]</scope>
    <source>
        <strain evidence="21">F0677</strain>
    </source>
</reference>
<dbReference type="Pfam" id="PF09382">
    <property type="entry name" value="RQC"/>
    <property type="match status" value="1"/>
</dbReference>
<dbReference type="InterPro" id="IPR011545">
    <property type="entry name" value="DEAD/DEAH_box_helicase_dom"/>
</dbReference>
<dbReference type="PROSITE" id="PS00690">
    <property type="entry name" value="DEAH_ATP_HELICASE"/>
    <property type="match status" value="1"/>
</dbReference>
<dbReference type="PROSITE" id="PS51194">
    <property type="entry name" value="HELICASE_CTER"/>
    <property type="match status" value="1"/>
</dbReference>
<comment type="cofactor">
    <cofactor evidence="2">
        <name>Zn(2+)</name>
        <dbReference type="ChEBI" id="CHEBI:29105"/>
    </cofactor>
</comment>
<keyword evidence="5" id="KW-0547">Nucleotide-binding</keyword>
<evidence type="ECO:0000256" key="15">
    <source>
        <dbReference type="ARBA" id="ARBA00034617"/>
    </source>
</evidence>
<dbReference type="InterPro" id="IPR044876">
    <property type="entry name" value="HRDC_dom_sf"/>
</dbReference>
<dbReference type="SUPFAM" id="SSF46785">
    <property type="entry name" value="Winged helix' DNA-binding domain"/>
    <property type="match status" value="1"/>
</dbReference>
<dbReference type="EMBL" id="CP017037">
    <property type="protein sequence ID" value="AOH39342.1"/>
    <property type="molecule type" value="Genomic_DNA"/>
</dbReference>
<evidence type="ECO:0000313" key="20">
    <source>
        <dbReference type="EMBL" id="AOH39342.1"/>
    </source>
</evidence>